<dbReference type="Gene3D" id="2.130.10.10">
    <property type="entry name" value="YVTN repeat-like/Quinoprotein amine dehydrogenase"/>
    <property type="match status" value="1"/>
</dbReference>
<keyword evidence="2" id="KW-1185">Reference proteome</keyword>
<dbReference type="InterPro" id="IPR001680">
    <property type="entry name" value="WD40_rpt"/>
</dbReference>
<evidence type="ECO:0000313" key="2">
    <source>
        <dbReference type="Proteomes" id="UP000240461"/>
    </source>
</evidence>
<reference evidence="1 2" key="1">
    <citation type="submission" date="2014-10" db="EMBL/GenBank/DDBJ databases">
        <title>Pan-genome analysis of Brazilian lineage A amoebal mimiviruses.</title>
        <authorList>
            <person name="Assis F.L."/>
            <person name="Abrahao J.S."/>
            <person name="Kroon E.G."/>
            <person name="Dornas F.P."/>
            <person name="Andrade K.R."/>
            <person name="Borato P.V.M."/>
            <person name="Pilotto M.R."/>
            <person name="Benamar S."/>
            <person name="LaScola B."/>
            <person name="Colson P."/>
        </authorList>
    </citation>
    <scope>NUCLEOTIDE SEQUENCE [LARGE SCALE GENOMIC DNA]</scope>
    <source>
        <strain evidence="1 2">Kroon</strain>
    </source>
</reference>
<protein>
    <submittedName>
        <fullName evidence="1">BTB/POZ domain-containing protein</fullName>
    </submittedName>
</protein>
<dbReference type="SUPFAM" id="SSF69322">
    <property type="entry name" value="Tricorn protease domain 2"/>
    <property type="match status" value="1"/>
</dbReference>
<dbReference type="KEGG" id="vg:80513579"/>
<accession>A0A0G2Y9J2</accession>
<sequence>MSEYSKLNLFIVIKDENDMNVLFLNKNDLCNLSDFFRKLCEWNFSLKTINLNVTNCQICSEILLSELNHGYCMNDFNPNTKSYNIVNLYESYDYFGINFDLNFFLTIKFQERQFEDLFNVIDKIGYNNTTIKSLVYNLPSDYDLTKIPKKLLEEMYKLSLNYDIICHNNKDVKNLYSKYLSKTNKNYHMQTTIKIDFYGLSLKKFDLIAYCTTTNKLAIYCANKKKIKIYEAFTMKKIAFFFCNYTVLSMYFSSQGNYIVIRSFKLGFFPQYVHIIYNLNSKETFYSPMFLLKGCNIVSPDETSKICIVKCNNNDNYKLYNKDINSYFNKKYSCYELRVEELVNIKNITYSSKGKFIAIIKSKEIIIFDDSMMIKQTFIFDDWITDCCFSPNDKYIVIGLNCGIIKIFDVEKNKLIKNIKPQKLYTDKCFISNIKFTENGKYILFVINKLGVLEIWDFNDLLHLETLHFDNINFSITFLHLISIENNLSKKLKLYCS</sequence>
<name>A0A0G2Y9J2_9VIRU</name>
<evidence type="ECO:0000313" key="1">
    <source>
        <dbReference type="EMBL" id="AKI79781.1"/>
    </source>
</evidence>
<dbReference type="Proteomes" id="UP000240461">
    <property type="component" value="Segment"/>
</dbReference>
<organism evidence="1 2">
    <name type="scientific">Acanthamoeba polyphaga mimivirus Kroon</name>
    <dbReference type="NCBI Taxonomy" id="3069720"/>
    <lineage>
        <taxon>Viruses</taxon>
        <taxon>Varidnaviria</taxon>
        <taxon>Bamfordvirae</taxon>
        <taxon>Nucleocytoviricota</taxon>
        <taxon>Megaviricetes</taxon>
        <taxon>Imitervirales</taxon>
        <taxon>Mimiviridae</taxon>
        <taxon>Megamimivirinae</taxon>
        <taxon>Mimivirus</taxon>
        <taxon>Mimivirus lagoaense</taxon>
    </lineage>
</organism>
<dbReference type="SMART" id="SM00320">
    <property type="entry name" value="WD40"/>
    <property type="match status" value="2"/>
</dbReference>
<proteinExistence type="predicted"/>
<dbReference type="EMBL" id="KM982402">
    <property type="protein sequence ID" value="AKI79781.1"/>
    <property type="molecule type" value="Genomic_DNA"/>
</dbReference>
<dbReference type="InterPro" id="IPR015943">
    <property type="entry name" value="WD40/YVTN_repeat-like_dom_sf"/>
</dbReference>